<dbReference type="OrthoDB" id="9783283at2"/>
<dbReference type="InterPro" id="IPR004843">
    <property type="entry name" value="Calcineurin-like_PHP"/>
</dbReference>
<feature type="binding site" evidence="10">
    <location>
        <position position="154"/>
    </location>
    <ligand>
        <name>substrate</name>
    </ligand>
</feature>
<evidence type="ECO:0000256" key="9">
    <source>
        <dbReference type="ARBA" id="ARBA00023211"/>
    </source>
</evidence>
<feature type="binding site" evidence="10">
    <location>
        <position position="192"/>
    </location>
    <ligand>
        <name>substrate</name>
    </ligand>
</feature>
<keyword evidence="4 10" id="KW-0441">Lipid A biosynthesis</keyword>
<evidence type="ECO:0000256" key="1">
    <source>
        <dbReference type="ARBA" id="ARBA00022475"/>
    </source>
</evidence>
<dbReference type="Pfam" id="PF00149">
    <property type="entry name" value="Metallophos"/>
    <property type="match status" value="1"/>
</dbReference>
<sequence length="299" mass="34009">MVIDDFAVIDYSYLITTRPYDIRRVVISDLHLSADEPALVQAFLAFLDDLIVLPNLNELYILGDWFDAWVGDDFYLSLSTIETKRHWLTPIINKLTQLSTQGCQIKVMHGNRDFLIGQSFCDLFQGQLITEPSLVTIGDKVFRFEHGDALCTDDKSYQRFRAIIRNPLTKWMLLKRPLHKRIALAQKIRQKSALDKTNKSMSIMDVNAGAVLKALKPVDALLHGHTHRPAVHEIVTDQDANKTKLRYVLGDWRVINPDSSYQQAEAVIALSCLPEQSTNTANSTSLEQKESLQLVKFII</sequence>
<dbReference type="SUPFAM" id="SSF56300">
    <property type="entry name" value="Metallo-dependent phosphatases"/>
    <property type="match status" value="1"/>
</dbReference>
<dbReference type="RefSeq" id="WP_077448893.1">
    <property type="nucleotide sequence ID" value="NZ_FUGD01000087.1"/>
</dbReference>
<keyword evidence="9 10" id="KW-0464">Manganese</keyword>
<dbReference type="NCBIfam" id="NF003743">
    <property type="entry name" value="PRK05340.1"/>
    <property type="match status" value="1"/>
</dbReference>
<dbReference type="EC" id="3.6.1.54" evidence="10"/>
<feature type="binding site" evidence="10">
    <location>
        <position position="225"/>
    </location>
    <ligand>
        <name>Mn(2+)</name>
        <dbReference type="ChEBI" id="CHEBI:29035"/>
        <label>2</label>
    </ligand>
</feature>
<comment type="function">
    <text evidence="10">Hydrolyzes the pyrophosphate bond of UDP-2,3-diacylglucosamine to yield 2,3-diacylglucosamine 1-phosphate (lipid X) and UMP by catalyzing the attack of water at the alpha-P atom. Involved in the biosynthesis of lipid A, a phosphorylated glycolipid that anchors the lipopolysaccharide to the outer membrane of the cell.</text>
</comment>
<dbReference type="NCBIfam" id="TIGR01854">
    <property type="entry name" value="lipid_A_lpxH"/>
    <property type="match status" value="1"/>
</dbReference>
<evidence type="ECO:0000256" key="2">
    <source>
        <dbReference type="ARBA" id="ARBA00022516"/>
    </source>
</evidence>
<feature type="binding site" evidence="10">
    <location>
        <position position="227"/>
    </location>
    <ligand>
        <name>Mn(2+)</name>
        <dbReference type="ChEBI" id="CHEBI:29035"/>
        <label>1</label>
    </ligand>
</feature>
<feature type="binding site" evidence="10">
    <location>
        <position position="64"/>
    </location>
    <ligand>
        <name>Mn(2+)</name>
        <dbReference type="ChEBI" id="CHEBI:29035"/>
        <label>1</label>
    </ligand>
</feature>
<dbReference type="PANTHER" id="PTHR34990:SF1">
    <property type="entry name" value="UDP-2,3-DIACYLGLUCOSAMINE HYDROLASE"/>
    <property type="match status" value="1"/>
</dbReference>
<evidence type="ECO:0000256" key="8">
    <source>
        <dbReference type="ARBA" id="ARBA00023136"/>
    </source>
</evidence>
<dbReference type="UniPathway" id="UPA00359">
    <property type="reaction ID" value="UER00480"/>
</dbReference>
<dbReference type="GO" id="GO:0030145">
    <property type="term" value="F:manganese ion binding"/>
    <property type="evidence" value="ECO:0007669"/>
    <property type="project" value="UniProtKB-UniRule"/>
</dbReference>
<dbReference type="PANTHER" id="PTHR34990">
    <property type="entry name" value="UDP-2,3-DIACYLGLUCOSAMINE HYDROLASE-RELATED"/>
    <property type="match status" value="1"/>
</dbReference>
<dbReference type="InterPro" id="IPR043461">
    <property type="entry name" value="LpxH-like"/>
</dbReference>
<feature type="binding site" evidence="10">
    <location>
        <position position="199"/>
    </location>
    <ligand>
        <name>substrate</name>
    </ligand>
</feature>
<comment type="similarity">
    <text evidence="10">Belongs to the LpxH family.</text>
</comment>
<accession>A0A1R4EGA1</accession>
<protein>
    <recommendedName>
        <fullName evidence="10">UDP-2,3-diacylglucosamine hydrolase</fullName>
        <ecNumber evidence="10">3.6.1.54</ecNumber>
    </recommendedName>
    <alternativeName>
        <fullName evidence="10">UDP-2,3-diacylglucosamine diphosphatase</fullName>
    </alternativeName>
</protein>
<dbReference type="Gene3D" id="3.60.21.10">
    <property type="match status" value="1"/>
</dbReference>
<feature type="binding site" evidence="10">
    <location>
        <position position="196"/>
    </location>
    <ligand>
        <name>substrate</name>
    </ligand>
</feature>
<keyword evidence="13" id="KW-1185">Reference proteome</keyword>
<feature type="binding site" evidence="10">
    <location>
        <begin position="111"/>
        <end position="112"/>
    </location>
    <ligand>
        <name>substrate</name>
    </ligand>
</feature>
<feature type="binding site" evidence="10">
    <location>
        <position position="29"/>
    </location>
    <ligand>
        <name>Mn(2+)</name>
        <dbReference type="ChEBI" id="CHEBI:29035"/>
        <label>1</label>
    </ligand>
</feature>
<evidence type="ECO:0000256" key="6">
    <source>
        <dbReference type="ARBA" id="ARBA00022801"/>
    </source>
</evidence>
<comment type="pathway">
    <text evidence="10">Glycolipid biosynthesis; lipid IV(A) biosynthesis; lipid IV(A) from (3R)-3-hydroxytetradecanoyl-[acyl-carrier-protein] and UDP-N-acetyl-alpha-D-glucosamine: step 4/6.</text>
</comment>
<keyword evidence="2 10" id="KW-0444">Lipid biosynthesis</keyword>
<gene>
    <name evidence="10 12" type="primary">lpxH</name>
    <name evidence="12" type="ORF">A1019T_01474</name>
</gene>
<evidence type="ECO:0000313" key="12">
    <source>
        <dbReference type="EMBL" id="SJM37502.1"/>
    </source>
</evidence>
<keyword evidence="8 10" id="KW-0472">Membrane</keyword>
<dbReference type="GO" id="GO:0008758">
    <property type="term" value="F:UDP-2,3-diacylglucosamine hydrolase activity"/>
    <property type="evidence" value="ECO:0007669"/>
    <property type="project" value="UniProtKB-UniRule"/>
</dbReference>
<dbReference type="HAMAP" id="MF_00575">
    <property type="entry name" value="LpxH"/>
    <property type="match status" value="1"/>
</dbReference>
<feature type="binding site" evidence="10">
    <location>
        <position position="31"/>
    </location>
    <ligand>
        <name>Mn(2+)</name>
        <dbReference type="ChEBI" id="CHEBI:29035"/>
        <label>1</label>
    </ligand>
</feature>
<evidence type="ECO:0000256" key="10">
    <source>
        <dbReference type="HAMAP-Rule" id="MF_00575"/>
    </source>
</evidence>
<reference evidence="13" key="1">
    <citation type="submission" date="2017-02" db="EMBL/GenBank/DDBJ databases">
        <authorList>
            <person name="Mornico D."/>
        </authorList>
    </citation>
    <scope>NUCLEOTIDE SEQUENCE [LARGE SCALE GENOMIC DNA]</scope>
</reference>
<keyword evidence="1 10" id="KW-1003">Cell membrane</keyword>
<comment type="subcellular location">
    <subcellularLocation>
        <location evidence="10">Cell inner membrane</location>
        <topology evidence="10">Peripheral membrane protein</topology>
        <orientation evidence="10">Cytoplasmic side</orientation>
    </subcellularLocation>
</comment>
<feature type="binding site" evidence="10">
    <location>
        <position position="146"/>
    </location>
    <ligand>
        <name>Mn(2+)</name>
        <dbReference type="ChEBI" id="CHEBI:29035"/>
        <label>2</label>
    </ligand>
</feature>
<evidence type="ECO:0000313" key="13">
    <source>
        <dbReference type="Proteomes" id="UP000188169"/>
    </source>
</evidence>
<comment type="catalytic activity">
    <reaction evidence="10">
        <text>UDP-2-N,3-O-bis[(3R)-3-hydroxytetradecanoyl]-alpha-D-glucosamine + H2O = 2-N,3-O-bis[(3R)-3-hydroxytetradecanoyl]-alpha-D-glucosaminyl 1-phosphate + UMP + 2 H(+)</text>
        <dbReference type="Rhea" id="RHEA:25213"/>
        <dbReference type="ChEBI" id="CHEBI:15377"/>
        <dbReference type="ChEBI" id="CHEBI:15378"/>
        <dbReference type="ChEBI" id="CHEBI:57865"/>
        <dbReference type="ChEBI" id="CHEBI:57957"/>
        <dbReference type="ChEBI" id="CHEBI:78847"/>
        <dbReference type="EC" id="3.6.1.54"/>
    </reaction>
</comment>
<dbReference type="InterPro" id="IPR010138">
    <property type="entry name" value="UDP-diacylglucosamine_Hdrlase"/>
</dbReference>
<dbReference type="GO" id="GO:0009245">
    <property type="term" value="P:lipid A biosynthetic process"/>
    <property type="evidence" value="ECO:0007669"/>
    <property type="project" value="UniProtKB-UniRule"/>
</dbReference>
<evidence type="ECO:0000259" key="11">
    <source>
        <dbReference type="Pfam" id="PF00149"/>
    </source>
</evidence>
<evidence type="ECO:0000256" key="3">
    <source>
        <dbReference type="ARBA" id="ARBA00022519"/>
    </source>
</evidence>
<dbReference type="CDD" id="cd07398">
    <property type="entry name" value="MPP_YbbF-LpxH"/>
    <property type="match status" value="1"/>
</dbReference>
<dbReference type="STRING" id="1945520.A1019T_01474"/>
<keyword evidence="3 10" id="KW-0997">Cell inner membrane</keyword>
<evidence type="ECO:0000256" key="7">
    <source>
        <dbReference type="ARBA" id="ARBA00023098"/>
    </source>
</evidence>
<name>A0A1R4EGA1_9GAMM</name>
<keyword evidence="5 10" id="KW-0479">Metal-binding</keyword>
<dbReference type="GO" id="GO:0019897">
    <property type="term" value="C:extrinsic component of plasma membrane"/>
    <property type="evidence" value="ECO:0007669"/>
    <property type="project" value="UniProtKB-UniRule"/>
</dbReference>
<feature type="binding site" evidence="10">
    <location>
        <position position="64"/>
    </location>
    <ligand>
        <name>Mn(2+)</name>
        <dbReference type="ChEBI" id="CHEBI:29035"/>
        <label>2</label>
    </ligand>
</feature>
<feature type="domain" description="Calcineurin-like phosphoesterase" evidence="11">
    <location>
        <begin position="23"/>
        <end position="229"/>
    </location>
</feature>
<dbReference type="GO" id="GO:0005737">
    <property type="term" value="C:cytoplasm"/>
    <property type="evidence" value="ECO:0007669"/>
    <property type="project" value="InterPro"/>
</dbReference>
<dbReference type="EMBL" id="FUGD01000087">
    <property type="protein sequence ID" value="SJM37502.1"/>
    <property type="molecule type" value="Genomic_DNA"/>
</dbReference>
<keyword evidence="7 10" id="KW-0443">Lipid metabolism</keyword>
<evidence type="ECO:0000256" key="4">
    <source>
        <dbReference type="ARBA" id="ARBA00022556"/>
    </source>
</evidence>
<evidence type="ECO:0000256" key="5">
    <source>
        <dbReference type="ARBA" id="ARBA00022723"/>
    </source>
</evidence>
<comment type="cofactor">
    <cofactor evidence="10">
        <name>Mn(2+)</name>
        <dbReference type="ChEBI" id="CHEBI:29035"/>
    </cofactor>
    <text evidence="10">Binds 2 Mn(2+) ions per subunit in a binuclear metal center.</text>
</comment>
<organism evidence="12 13">
    <name type="scientific">Psychrobacter pasteurii</name>
    <dbReference type="NCBI Taxonomy" id="1945520"/>
    <lineage>
        <taxon>Bacteria</taxon>
        <taxon>Pseudomonadati</taxon>
        <taxon>Pseudomonadota</taxon>
        <taxon>Gammaproteobacteria</taxon>
        <taxon>Moraxellales</taxon>
        <taxon>Moraxellaceae</taxon>
        <taxon>Psychrobacter</taxon>
    </lineage>
</organism>
<proteinExistence type="inferred from homology"/>
<dbReference type="AlphaFoldDB" id="A0A1R4EGA1"/>
<dbReference type="InterPro" id="IPR029052">
    <property type="entry name" value="Metallo-depent_PP-like"/>
</dbReference>
<dbReference type="Proteomes" id="UP000188169">
    <property type="component" value="Unassembled WGS sequence"/>
</dbReference>
<feature type="binding site" evidence="10">
    <location>
        <position position="225"/>
    </location>
    <ligand>
        <name>substrate</name>
    </ligand>
</feature>
<feature type="binding site" evidence="10">
    <location>
        <position position="111"/>
    </location>
    <ligand>
        <name>Mn(2+)</name>
        <dbReference type="ChEBI" id="CHEBI:29035"/>
        <label>2</label>
    </ligand>
</feature>
<keyword evidence="6 10" id="KW-0378">Hydrolase</keyword>